<dbReference type="Proteomes" id="UP000658320">
    <property type="component" value="Unassembled WGS sequence"/>
</dbReference>
<dbReference type="AlphaFoldDB" id="A0A918FM79"/>
<keyword evidence="2" id="KW-1185">Reference proteome</keyword>
<organism evidence="1 2">
    <name type="scientific">Streptomyces aurantiogriseus</name>
    <dbReference type="NCBI Taxonomy" id="66870"/>
    <lineage>
        <taxon>Bacteria</taxon>
        <taxon>Bacillati</taxon>
        <taxon>Actinomycetota</taxon>
        <taxon>Actinomycetes</taxon>
        <taxon>Kitasatosporales</taxon>
        <taxon>Streptomycetaceae</taxon>
        <taxon>Streptomyces</taxon>
    </lineage>
</organism>
<dbReference type="RefSeq" id="WP_189942630.1">
    <property type="nucleotide sequence ID" value="NZ_BMSX01000024.1"/>
</dbReference>
<sequence>MTYHPEQRRPRVIVCHDEASDFLPFADLQDRFRADPVSLADLHRVLADMRARFTNLARPEDS</sequence>
<accession>A0A918FM79</accession>
<proteinExistence type="predicted"/>
<reference evidence="1" key="2">
    <citation type="submission" date="2020-09" db="EMBL/GenBank/DDBJ databases">
        <authorList>
            <person name="Sun Q."/>
            <person name="Ohkuma M."/>
        </authorList>
    </citation>
    <scope>NUCLEOTIDE SEQUENCE</scope>
    <source>
        <strain evidence="1">JCM 4346</strain>
    </source>
</reference>
<comment type="caution">
    <text evidence="1">The sequence shown here is derived from an EMBL/GenBank/DDBJ whole genome shotgun (WGS) entry which is preliminary data.</text>
</comment>
<evidence type="ECO:0000313" key="2">
    <source>
        <dbReference type="Proteomes" id="UP000658320"/>
    </source>
</evidence>
<gene>
    <name evidence="1" type="ORF">GCM10010251_76780</name>
</gene>
<evidence type="ECO:0000313" key="1">
    <source>
        <dbReference type="EMBL" id="GGR48467.1"/>
    </source>
</evidence>
<dbReference type="EMBL" id="BMSX01000024">
    <property type="protein sequence ID" value="GGR48467.1"/>
    <property type="molecule type" value="Genomic_DNA"/>
</dbReference>
<name>A0A918FM79_9ACTN</name>
<reference evidence="1" key="1">
    <citation type="journal article" date="2014" name="Int. J. Syst. Evol. Microbiol.">
        <title>Complete genome sequence of Corynebacterium casei LMG S-19264T (=DSM 44701T), isolated from a smear-ripened cheese.</title>
        <authorList>
            <consortium name="US DOE Joint Genome Institute (JGI-PGF)"/>
            <person name="Walter F."/>
            <person name="Albersmeier A."/>
            <person name="Kalinowski J."/>
            <person name="Ruckert C."/>
        </authorList>
    </citation>
    <scope>NUCLEOTIDE SEQUENCE</scope>
    <source>
        <strain evidence="1">JCM 4346</strain>
    </source>
</reference>
<protein>
    <submittedName>
        <fullName evidence="1">Uncharacterized protein</fullName>
    </submittedName>
</protein>